<dbReference type="RefSeq" id="WP_283755768.1">
    <property type="nucleotide sequence ID" value="NZ_JAQOSP010000138.1"/>
</dbReference>
<accession>A0ABT7AYR5</accession>
<gene>
    <name evidence="2" type="ORF">PMG71_21520</name>
</gene>
<dbReference type="InterPro" id="IPR053021">
    <property type="entry name" value="Chloroplast_ADK"/>
</dbReference>
<proteinExistence type="predicted"/>
<dbReference type="PANTHER" id="PTHR35509">
    <property type="entry name" value="DOMAIN PROTEIN, PUTATIVE (DUF1995)-RELATED"/>
    <property type="match status" value="1"/>
</dbReference>
<dbReference type="InterPro" id="IPR018962">
    <property type="entry name" value="DUF1995"/>
</dbReference>
<evidence type="ECO:0000313" key="2">
    <source>
        <dbReference type="EMBL" id="MDJ1172015.1"/>
    </source>
</evidence>
<evidence type="ECO:0000259" key="1">
    <source>
        <dbReference type="Pfam" id="PF09353"/>
    </source>
</evidence>
<name>A0ABT7AYR5_9CYAN</name>
<organism evidence="2 3">
    <name type="scientific">Roseofilum acuticapitatum BLCC-M154</name>
    <dbReference type="NCBI Taxonomy" id="3022444"/>
    <lineage>
        <taxon>Bacteria</taxon>
        <taxon>Bacillati</taxon>
        <taxon>Cyanobacteriota</taxon>
        <taxon>Cyanophyceae</taxon>
        <taxon>Desertifilales</taxon>
        <taxon>Desertifilaceae</taxon>
        <taxon>Roseofilum</taxon>
        <taxon>Roseofilum acuticapitatum</taxon>
    </lineage>
</organism>
<keyword evidence="3" id="KW-1185">Reference proteome</keyword>
<reference evidence="2 3" key="1">
    <citation type="submission" date="2023-01" db="EMBL/GenBank/DDBJ databases">
        <title>Novel diversity within Roseofilum (Cyanobacteria; Desertifilaceae) from marine benthic mats with descriptions of four novel species.</title>
        <authorList>
            <person name="Wang Y."/>
            <person name="Berthold D.E."/>
            <person name="Hu J."/>
            <person name="Lefler F.W."/>
            <person name="Laughinghouse H.D. IV."/>
        </authorList>
    </citation>
    <scope>NUCLEOTIDE SEQUENCE [LARGE SCALE GENOMIC DNA]</scope>
    <source>
        <strain evidence="2 3">BLCC-M154</strain>
    </source>
</reference>
<feature type="domain" description="DUF1995" evidence="1">
    <location>
        <begin position="5"/>
        <end position="210"/>
    </location>
</feature>
<dbReference type="Proteomes" id="UP001235303">
    <property type="component" value="Unassembled WGS sequence"/>
</dbReference>
<evidence type="ECO:0000313" key="3">
    <source>
        <dbReference type="Proteomes" id="UP001235303"/>
    </source>
</evidence>
<protein>
    <submittedName>
        <fullName evidence="2">DUF1995 family protein</fullName>
    </submittedName>
</protein>
<dbReference type="Pfam" id="PF09353">
    <property type="entry name" value="DUF1995"/>
    <property type="match status" value="1"/>
</dbReference>
<dbReference type="PANTHER" id="PTHR35509:SF1">
    <property type="entry name" value="DOMAIN PROTEIN, PUTATIVE (DUF1995)-RELATED"/>
    <property type="match status" value="1"/>
</dbReference>
<comment type="caution">
    <text evidence="2">The sequence shown here is derived from an EMBL/GenBank/DDBJ whole genome shotgun (WGS) entry which is preliminary data.</text>
</comment>
<sequence length="249" mass="27528">MTALPQTLDEAIAQGKAATLQALQDGHRLIQVELVFPEIALEAQKLAQDFIPVLQEFGGQPKVFFPDTGAAALARRDWGEIPFKVTDLGSSRSPIDNKIDPEDESFLVVNPSSVEVGQVERLANLAGDRPIVLLIPKLEDIAVVGIGYAARQLRERFLSQIYSCYYIRPLEGAALYRCHPHPWQVWLETTEGKYTQIAEQPQKPIGEALDQILIRATTGENTVEPATPTQKRGGGIFGELERFIKALTQ</sequence>
<dbReference type="EMBL" id="JAQOSP010000138">
    <property type="protein sequence ID" value="MDJ1172015.1"/>
    <property type="molecule type" value="Genomic_DNA"/>
</dbReference>